<protein>
    <submittedName>
        <fullName evidence="1">Uncharacterized protein</fullName>
    </submittedName>
</protein>
<reference evidence="1" key="3">
    <citation type="submission" date="2025-09" db="UniProtKB">
        <authorList>
            <consortium name="Ensembl"/>
        </authorList>
    </citation>
    <scope>IDENTIFICATION</scope>
</reference>
<proteinExistence type="predicted"/>
<dbReference type="Ensembl" id="ENSSFOT00015019967.2">
    <property type="protein sequence ID" value="ENSSFOP00015019739.2"/>
    <property type="gene ID" value="ENSSFOG00015012692.2"/>
</dbReference>
<reference evidence="1 2" key="1">
    <citation type="submission" date="2019-04" db="EMBL/GenBank/DDBJ databases">
        <authorList>
            <consortium name="Wellcome Sanger Institute Data Sharing"/>
        </authorList>
    </citation>
    <scope>NUCLEOTIDE SEQUENCE [LARGE SCALE GENOMIC DNA]</scope>
</reference>
<evidence type="ECO:0000313" key="1">
    <source>
        <dbReference type="Ensembl" id="ENSSFOP00015019739.2"/>
    </source>
</evidence>
<dbReference type="OrthoDB" id="8855603at2759"/>
<dbReference type="GeneTree" id="ENSGT01030000234960"/>
<accession>A0A8C9RWB0</accession>
<dbReference type="Proteomes" id="UP000694397">
    <property type="component" value="Chromosome 8"/>
</dbReference>
<reference evidence="1" key="2">
    <citation type="submission" date="2025-08" db="UniProtKB">
        <authorList>
            <consortium name="Ensembl"/>
        </authorList>
    </citation>
    <scope>IDENTIFICATION</scope>
</reference>
<sequence length="107" mass="10730">QRHGLGLLRLGRQHGVAAQHHRLVLQLVPVDPGEDAGQARVRHAVRDAVQQVEVAGPAGCGGAVGWTTVLLSGGSGVRVPLGVPCDGLASRPGCVPSPSGLTPSVAG</sequence>
<evidence type="ECO:0000313" key="2">
    <source>
        <dbReference type="Proteomes" id="UP000694397"/>
    </source>
</evidence>
<organism evidence="1 2">
    <name type="scientific">Scleropages formosus</name>
    <name type="common">Asian bonytongue</name>
    <name type="synonym">Osteoglossum formosum</name>
    <dbReference type="NCBI Taxonomy" id="113540"/>
    <lineage>
        <taxon>Eukaryota</taxon>
        <taxon>Metazoa</taxon>
        <taxon>Chordata</taxon>
        <taxon>Craniata</taxon>
        <taxon>Vertebrata</taxon>
        <taxon>Euteleostomi</taxon>
        <taxon>Actinopterygii</taxon>
        <taxon>Neopterygii</taxon>
        <taxon>Teleostei</taxon>
        <taxon>Osteoglossocephala</taxon>
        <taxon>Osteoglossomorpha</taxon>
        <taxon>Osteoglossiformes</taxon>
        <taxon>Osteoglossidae</taxon>
        <taxon>Scleropages</taxon>
    </lineage>
</organism>
<dbReference type="AlphaFoldDB" id="A0A8C9RWB0"/>
<name>A0A8C9RWB0_SCLFO</name>
<keyword evidence="2" id="KW-1185">Reference proteome</keyword>